<evidence type="ECO:0000256" key="7">
    <source>
        <dbReference type="SAM" id="Phobius"/>
    </source>
</evidence>
<evidence type="ECO:0000256" key="5">
    <source>
        <dbReference type="ARBA" id="ARBA00023136"/>
    </source>
</evidence>
<keyword evidence="6" id="KW-0012">Acyltransferase</keyword>
<evidence type="ECO:0000313" key="9">
    <source>
        <dbReference type="Proteomes" id="UP000887567"/>
    </source>
</evidence>
<keyword evidence="4 7" id="KW-1133">Transmembrane helix</keyword>
<dbReference type="RefSeq" id="XP_020892065.1">
    <property type="nucleotide sequence ID" value="XM_021036406.1"/>
</dbReference>
<keyword evidence="9" id="KW-1185">Reference proteome</keyword>
<keyword evidence="3 7" id="KW-0812">Transmembrane</keyword>
<dbReference type="InterPro" id="IPR049941">
    <property type="entry name" value="LPLAT_7/PORCN-like"/>
</dbReference>
<organism evidence="8 9">
    <name type="scientific">Exaiptasia diaphana</name>
    <name type="common">Tropical sea anemone</name>
    <name type="synonym">Aiptasia pulchella</name>
    <dbReference type="NCBI Taxonomy" id="2652724"/>
    <lineage>
        <taxon>Eukaryota</taxon>
        <taxon>Metazoa</taxon>
        <taxon>Cnidaria</taxon>
        <taxon>Anthozoa</taxon>
        <taxon>Hexacorallia</taxon>
        <taxon>Actiniaria</taxon>
        <taxon>Aiptasiidae</taxon>
        <taxon>Exaiptasia</taxon>
    </lineage>
</organism>
<proteinExistence type="predicted"/>
<feature type="transmembrane region" description="Helical" evidence="7">
    <location>
        <begin position="61"/>
        <end position="84"/>
    </location>
</feature>
<comment type="subcellular location">
    <subcellularLocation>
        <location evidence="1">Membrane</location>
        <topology evidence="1">Multi-pass membrane protein</topology>
    </subcellularLocation>
</comment>
<dbReference type="PANTHER" id="PTHR13906">
    <property type="entry name" value="PORCUPINE"/>
    <property type="match status" value="1"/>
</dbReference>
<feature type="transmembrane region" description="Helical" evidence="7">
    <location>
        <begin position="344"/>
        <end position="369"/>
    </location>
</feature>
<evidence type="ECO:0000256" key="1">
    <source>
        <dbReference type="ARBA" id="ARBA00004141"/>
    </source>
</evidence>
<accession>A0A913WPE0</accession>
<protein>
    <submittedName>
        <fullName evidence="8">Uncharacterized protein</fullName>
    </submittedName>
</protein>
<evidence type="ECO:0000313" key="8">
    <source>
        <dbReference type="EnsemblMetazoa" id="XP_020892065.1"/>
    </source>
</evidence>
<dbReference type="PANTHER" id="PTHR13906:SF4">
    <property type="entry name" value="LYSOPHOSPHOLIPID ACYLTRANSFERASE 6"/>
    <property type="match status" value="1"/>
</dbReference>
<dbReference type="AlphaFoldDB" id="A0A913WPE0"/>
<dbReference type="Pfam" id="PF03062">
    <property type="entry name" value="MBOAT"/>
    <property type="match status" value="1"/>
</dbReference>
<dbReference type="GeneID" id="110231387"/>
<dbReference type="EnsemblMetazoa" id="XM_021036406.1">
    <property type="protein sequence ID" value="XP_020892065.1"/>
    <property type="gene ID" value="LOC110231387"/>
</dbReference>
<keyword evidence="5 7" id="KW-0472">Membrane</keyword>
<feature type="transmembrane region" description="Helical" evidence="7">
    <location>
        <begin position="21"/>
        <end position="41"/>
    </location>
</feature>
<dbReference type="OrthoDB" id="286734at2759"/>
<reference evidence="8" key="1">
    <citation type="submission" date="2022-11" db="UniProtKB">
        <authorList>
            <consortium name="EnsemblMetazoa"/>
        </authorList>
    </citation>
    <scope>IDENTIFICATION</scope>
</reference>
<sequence>MAREILEILASHIKKYPYDQVSFISCILFSYPLGIVYRRLFHASNVSPQTRQTVGLAWGVLFGWICFKWQLFNIIGTTTLCYLLTVYVHPKYTHRVVLVVSLAILSTSHLMRQIYDYGSYKLDYTGPLMILVQKVTYIAFSVHDGKDEKEEDLTPDQKEEQLKEVPRPLEYFGYCLHYTMLLSGPVSTYRQYKDFINGTEKNKREESNFTPVLRKSLASLICLVLFLNFSSRFSISRNVDESFINNQSFVRRLLYAWISIAILRMQYYFAFKAGEAVNNLCGLGFSGYDKDGNALWDSMANVNIFKIEFGLNCKMVLENWNITTVWWLRRTAYDRLTNHRTMGVFVLSAVWHGFYGGYYLTFFTSQLFVEAFFM</sequence>
<dbReference type="GO" id="GO:0016020">
    <property type="term" value="C:membrane"/>
    <property type="evidence" value="ECO:0007669"/>
    <property type="project" value="UniProtKB-SubCell"/>
</dbReference>
<evidence type="ECO:0000256" key="2">
    <source>
        <dbReference type="ARBA" id="ARBA00022679"/>
    </source>
</evidence>
<feature type="transmembrane region" description="Helical" evidence="7">
    <location>
        <begin position="96"/>
        <end position="115"/>
    </location>
</feature>
<dbReference type="GO" id="GO:0030258">
    <property type="term" value="P:lipid modification"/>
    <property type="evidence" value="ECO:0007669"/>
    <property type="project" value="TreeGrafter"/>
</dbReference>
<keyword evidence="2" id="KW-0808">Transferase</keyword>
<dbReference type="InterPro" id="IPR004299">
    <property type="entry name" value="MBOAT_fam"/>
</dbReference>
<dbReference type="KEGG" id="epa:110231387"/>
<dbReference type="Proteomes" id="UP000887567">
    <property type="component" value="Unplaced"/>
</dbReference>
<dbReference type="OMA" id="FTGPMMI"/>
<evidence type="ECO:0000256" key="6">
    <source>
        <dbReference type="ARBA" id="ARBA00023315"/>
    </source>
</evidence>
<name>A0A913WPE0_EXADI</name>
<evidence type="ECO:0000256" key="3">
    <source>
        <dbReference type="ARBA" id="ARBA00022692"/>
    </source>
</evidence>
<dbReference type="GO" id="GO:0016746">
    <property type="term" value="F:acyltransferase activity"/>
    <property type="evidence" value="ECO:0007669"/>
    <property type="project" value="UniProtKB-KW"/>
</dbReference>
<evidence type="ECO:0000256" key="4">
    <source>
        <dbReference type="ARBA" id="ARBA00022989"/>
    </source>
</evidence>